<dbReference type="AlphaFoldDB" id="A0A8J6MD41"/>
<keyword evidence="4" id="KW-0677">Repeat</keyword>
<comment type="caution">
    <text evidence="10">The sequence shown here is derived from an EMBL/GenBank/DDBJ whole genome shotgun (WGS) entry which is preliminary data.</text>
</comment>
<evidence type="ECO:0000256" key="7">
    <source>
        <dbReference type="ARBA" id="ARBA00022840"/>
    </source>
</evidence>
<dbReference type="Proteomes" id="UP000607645">
    <property type="component" value="Unassembled WGS sequence"/>
</dbReference>
<dbReference type="PROSITE" id="PS00108">
    <property type="entry name" value="PROTEIN_KINASE_ST"/>
    <property type="match status" value="1"/>
</dbReference>
<proteinExistence type="predicted"/>
<evidence type="ECO:0000313" key="10">
    <source>
        <dbReference type="EMBL" id="MBC5737104.1"/>
    </source>
</evidence>
<keyword evidence="8" id="KW-0472">Membrane</keyword>
<keyword evidence="6 10" id="KW-0418">Kinase</keyword>
<keyword evidence="8" id="KW-0812">Transmembrane</keyword>
<dbReference type="CDD" id="cd14014">
    <property type="entry name" value="STKc_PknB_like"/>
    <property type="match status" value="1"/>
</dbReference>
<name>A0A8J6MD41_9FIRM</name>
<dbReference type="RefSeq" id="WP_186919049.1">
    <property type="nucleotide sequence ID" value="NZ_JACOPQ010000005.1"/>
</dbReference>
<evidence type="ECO:0000256" key="8">
    <source>
        <dbReference type="SAM" id="Phobius"/>
    </source>
</evidence>
<evidence type="ECO:0000259" key="9">
    <source>
        <dbReference type="PROSITE" id="PS50011"/>
    </source>
</evidence>
<dbReference type="InterPro" id="IPR001611">
    <property type="entry name" value="Leu-rich_rpt"/>
</dbReference>
<evidence type="ECO:0000256" key="1">
    <source>
        <dbReference type="ARBA" id="ARBA00012513"/>
    </source>
</evidence>
<dbReference type="InterPro" id="IPR011009">
    <property type="entry name" value="Kinase-like_dom_sf"/>
</dbReference>
<evidence type="ECO:0000256" key="2">
    <source>
        <dbReference type="ARBA" id="ARBA00022614"/>
    </source>
</evidence>
<evidence type="ECO:0000256" key="6">
    <source>
        <dbReference type="ARBA" id="ARBA00022777"/>
    </source>
</evidence>
<feature type="transmembrane region" description="Helical" evidence="8">
    <location>
        <begin position="265"/>
        <end position="285"/>
    </location>
</feature>
<dbReference type="PROSITE" id="PS50011">
    <property type="entry name" value="PROTEIN_KINASE_DOM"/>
    <property type="match status" value="1"/>
</dbReference>
<dbReference type="GO" id="GO:0005524">
    <property type="term" value="F:ATP binding"/>
    <property type="evidence" value="ECO:0007669"/>
    <property type="project" value="UniProtKB-KW"/>
</dbReference>
<accession>A0A8J6MD41</accession>
<evidence type="ECO:0000256" key="4">
    <source>
        <dbReference type="ARBA" id="ARBA00022737"/>
    </source>
</evidence>
<dbReference type="GO" id="GO:0004674">
    <property type="term" value="F:protein serine/threonine kinase activity"/>
    <property type="evidence" value="ECO:0007669"/>
    <property type="project" value="UniProtKB-EC"/>
</dbReference>
<dbReference type="SUPFAM" id="SSF52058">
    <property type="entry name" value="L domain-like"/>
    <property type="match status" value="1"/>
</dbReference>
<organism evidence="10 11">
    <name type="scientific">Lawsonibacter faecis</name>
    <dbReference type="NCBI Taxonomy" id="2763052"/>
    <lineage>
        <taxon>Bacteria</taxon>
        <taxon>Bacillati</taxon>
        <taxon>Bacillota</taxon>
        <taxon>Clostridia</taxon>
        <taxon>Eubacteriales</taxon>
        <taxon>Oscillospiraceae</taxon>
        <taxon>Lawsonibacter</taxon>
    </lineage>
</organism>
<evidence type="ECO:0000313" key="11">
    <source>
        <dbReference type="Proteomes" id="UP000607645"/>
    </source>
</evidence>
<feature type="domain" description="Protein kinase" evidence="9">
    <location>
        <begin position="25"/>
        <end position="337"/>
    </location>
</feature>
<keyword evidence="11" id="KW-1185">Reference proteome</keyword>
<dbReference type="EC" id="2.7.11.1" evidence="1"/>
<dbReference type="SMART" id="SM00220">
    <property type="entry name" value="S_TKc"/>
    <property type="match status" value="1"/>
</dbReference>
<gene>
    <name evidence="10" type="ORF">H8S62_08765</name>
</gene>
<dbReference type="Pfam" id="PF00069">
    <property type="entry name" value="Pkinase"/>
    <property type="match status" value="1"/>
</dbReference>
<reference evidence="10" key="1">
    <citation type="submission" date="2020-08" db="EMBL/GenBank/DDBJ databases">
        <title>Genome public.</title>
        <authorList>
            <person name="Liu C."/>
            <person name="Sun Q."/>
        </authorList>
    </citation>
    <scope>NUCLEOTIDE SEQUENCE</scope>
    <source>
        <strain evidence="10">NSJ-52</strain>
    </source>
</reference>
<dbReference type="InterPro" id="IPR008271">
    <property type="entry name" value="Ser/Thr_kinase_AS"/>
</dbReference>
<dbReference type="InterPro" id="IPR000719">
    <property type="entry name" value="Prot_kinase_dom"/>
</dbReference>
<keyword evidence="2" id="KW-0433">Leucine-rich repeat</keyword>
<keyword evidence="5" id="KW-0547">Nucleotide-binding</keyword>
<dbReference type="PANTHER" id="PTHR43289">
    <property type="entry name" value="MITOGEN-ACTIVATED PROTEIN KINASE KINASE KINASE 20-RELATED"/>
    <property type="match status" value="1"/>
</dbReference>
<keyword evidence="7" id="KW-0067">ATP-binding</keyword>
<dbReference type="PANTHER" id="PTHR43289:SF6">
    <property type="entry name" value="SERINE_THREONINE-PROTEIN KINASE NEKL-3"/>
    <property type="match status" value="1"/>
</dbReference>
<dbReference type="SUPFAM" id="SSF56112">
    <property type="entry name" value="Protein kinase-like (PK-like)"/>
    <property type="match status" value="1"/>
</dbReference>
<dbReference type="EMBL" id="JACOPQ010000005">
    <property type="protein sequence ID" value="MBC5737104.1"/>
    <property type="molecule type" value="Genomic_DNA"/>
</dbReference>
<evidence type="ECO:0000256" key="3">
    <source>
        <dbReference type="ARBA" id="ARBA00022679"/>
    </source>
</evidence>
<protein>
    <recommendedName>
        <fullName evidence="1">non-specific serine/threonine protein kinase</fullName>
        <ecNumber evidence="1">2.7.11.1</ecNumber>
    </recommendedName>
</protein>
<sequence>MTDHLSDFLDGFSGEDYPAGFLQRYELLEYMGRGQDGETLLVRDRTDGSLAVARCVRGGEAAAAGDEGEVLSRLSHPAIPRFLGRFEQDGVRCMVREYMEGAPLDELTRNSPLGREKAVSIAVQLCEILTYLHGQEPPVIHRDIKPQNVILAPGGGVRLIDFGISRQYRGDAGSDTVCLGTRSFAPPEQYGYAETDQRADIYALGVLLRYLLTGSTREGEGGTGDRRLDRVISRCTAFAPQDRYPAAGAVGHALRRCAGAHRKRFRVLAGLVLAAVCGLFLGFAAGRYTDFGMPLLSRPGVAFSEPLIEGAVRASLGVDESFRLTPELVGGVELLYLAGNTPCANIDTFLQEVDAWQGDPAEEVRGHVSDLSDLAMMPRLRHLGIAGNDLADVGAVAGLKDLDWLELIQNHISVLPDLSGLEHLTYVGLDSNPLGDITPLAQLPALTSVNLNGLTAEVDGAQLEVLRDEGWEGLFLNGDNDFYRHLAVKTVKTLHLYNSPMTDLSVLAGVSGLRELNLCGSRLTTLEGIGVHSGLEILDLRDTLVSDLTPLLDLPNLQTLWLEERQEPLAAVLADKPGLTIQYG</sequence>
<dbReference type="Gene3D" id="3.80.10.10">
    <property type="entry name" value="Ribonuclease Inhibitor"/>
    <property type="match status" value="2"/>
</dbReference>
<evidence type="ECO:0000256" key="5">
    <source>
        <dbReference type="ARBA" id="ARBA00022741"/>
    </source>
</evidence>
<keyword evidence="3" id="KW-0808">Transferase</keyword>
<dbReference type="InterPro" id="IPR032675">
    <property type="entry name" value="LRR_dom_sf"/>
</dbReference>
<dbReference type="PROSITE" id="PS51450">
    <property type="entry name" value="LRR"/>
    <property type="match status" value="1"/>
</dbReference>
<keyword evidence="8" id="KW-1133">Transmembrane helix</keyword>
<dbReference type="Gene3D" id="1.10.510.10">
    <property type="entry name" value="Transferase(Phosphotransferase) domain 1"/>
    <property type="match status" value="1"/>
</dbReference>